<organism evidence="3 4">
    <name type="scientific">Rubus argutus</name>
    <name type="common">Southern blackberry</name>
    <dbReference type="NCBI Taxonomy" id="59490"/>
    <lineage>
        <taxon>Eukaryota</taxon>
        <taxon>Viridiplantae</taxon>
        <taxon>Streptophyta</taxon>
        <taxon>Embryophyta</taxon>
        <taxon>Tracheophyta</taxon>
        <taxon>Spermatophyta</taxon>
        <taxon>Magnoliopsida</taxon>
        <taxon>eudicotyledons</taxon>
        <taxon>Gunneridae</taxon>
        <taxon>Pentapetalae</taxon>
        <taxon>rosids</taxon>
        <taxon>fabids</taxon>
        <taxon>Rosales</taxon>
        <taxon>Rosaceae</taxon>
        <taxon>Rosoideae</taxon>
        <taxon>Rosoideae incertae sedis</taxon>
        <taxon>Rubus</taxon>
    </lineage>
</organism>
<dbReference type="EMBL" id="JBEDUW010000001">
    <property type="protein sequence ID" value="KAK9950040.1"/>
    <property type="molecule type" value="Genomic_DNA"/>
</dbReference>
<proteinExistence type="predicted"/>
<reference evidence="3 4" key="1">
    <citation type="journal article" date="2023" name="G3 (Bethesda)">
        <title>A chromosome-length genome assembly and annotation of blackberry (Rubus argutus, cv. 'Hillquist').</title>
        <authorList>
            <person name="Bruna T."/>
            <person name="Aryal R."/>
            <person name="Dudchenko O."/>
            <person name="Sargent D.J."/>
            <person name="Mead D."/>
            <person name="Buti M."/>
            <person name="Cavallini A."/>
            <person name="Hytonen T."/>
            <person name="Andres J."/>
            <person name="Pham M."/>
            <person name="Weisz D."/>
            <person name="Mascagni F."/>
            <person name="Usai G."/>
            <person name="Natali L."/>
            <person name="Bassil N."/>
            <person name="Fernandez G.E."/>
            <person name="Lomsadze A."/>
            <person name="Armour M."/>
            <person name="Olukolu B."/>
            <person name="Poorten T."/>
            <person name="Britton C."/>
            <person name="Davik J."/>
            <person name="Ashrafi H."/>
            <person name="Aiden E.L."/>
            <person name="Borodovsky M."/>
            <person name="Worthington M."/>
        </authorList>
    </citation>
    <scope>NUCLEOTIDE SEQUENCE [LARGE SCALE GENOMIC DNA]</scope>
    <source>
        <strain evidence="3">PI 553951</strain>
    </source>
</reference>
<sequence length="231" mass="24829">MNPAPPPPPHPQPTTPKKPLQGPRPAPLSVSKESHKITKPPPHPHLLRGQNPRPTTQFHQFQPPQQPHQPVVIYTVSPKVIHTSVNEFMSLVQRLTGPSSSPPGDLSPAARLASIEKTSPSSDQKHFPAANTSTATTTIDDDFLDSILEGIDLMGQFPGILSPAPTTMPPIPSGFFSPAAEDPQNFNWQGVASGNNLNFMASPSSNSALFSTPLVSPSPSSWDLFNSFLDF</sequence>
<dbReference type="InterPro" id="IPR008889">
    <property type="entry name" value="VQ"/>
</dbReference>
<comment type="caution">
    <text evidence="3">The sequence shown here is derived from an EMBL/GenBank/DDBJ whole genome shotgun (WGS) entry which is preliminary data.</text>
</comment>
<keyword evidence="4" id="KW-1185">Reference proteome</keyword>
<dbReference type="PANTHER" id="PTHR33143:SF50">
    <property type="entry name" value="PROTEIN MKS1"/>
    <property type="match status" value="1"/>
</dbReference>
<dbReference type="InterPro" id="IPR039607">
    <property type="entry name" value="VQ_8/17/18/20/21/25"/>
</dbReference>
<feature type="compositionally biased region" description="Low complexity" evidence="1">
    <location>
        <begin position="54"/>
        <end position="63"/>
    </location>
</feature>
<feature type="compositionally biased region" description="Pro residues" evidence="1">
    <location>
        <begin position="1"/>
        <end position="26"/>
    </location>
</feature>
<dbReference type="Proteomes" id="UP001457282">
    <property type="component" value="Unassembled WGS sequence"/>
</dbReference>
<dbReference type="GO" id="GO:0005634">
    <property type="term" value="C:nucleus"/>
    <property type="evidence" value="ECO:0007669"/>
    <property type="project" value="TreeGrafter"/>
</dbReference>
<dbReference type="Pfam" id="PF05678">
    <property type="entry name" value="VQ"/>
    <property type="match status" value="1"/>
</dbReference>
<evidence type="ECO:0000259" key="2">
    <source>
        <dbReference type="Pfam" id="PF05678"/>
    </source>
</evidence>
<accession>A0AAW1YMS1</accession>
<dbReference type="PANTHER" id="PTHR33143">
    <property type="entry name" value="F16F4.1 PROTEIN-RELATED"/>
    <property type="match status" value="1"/>
</dbReference>
<feature type="domain" description="VQ" evidence="2">
    <location>
        <begin position="75"/>
        <end position="102"/>
    </location>
</feature>
<gene>
    <name evidence="3" type="ORF">M0R45_005546</name>
</gene>
<evidence type="ECO:0000313" key="4">
    <source>
        <dbReference type="Proteomes" id="UP001457282"/>
    </source>
</evidence>
<feature type="region of interest" description="Disordered" evidence="1">
    <location>
        <begin position="1"/>
        <end position="69"/>
    </location>
</feature>
<name>A0AAW1YMS1_RUBAR</name>
<dbReference type="AlphaFoldDB" id="A0AAW1YMS1"/>
<evidence type="ECO:0000313" key="3">
    <source>
        <dbReference type="EMBL" id="KAK9950040.1"/>
    </source>
</evidence>
<protein>
    <recommendedName>
        <fullName evidence="2">VQ domain-containing protein</fullName>
    </recommendedName>
</protein>
<evidence type="ECO:0000256" key="1">
    <source>
        <dbReference type="SAM" id="MobiDB-lite"/>
    </source>
</evidence>